<evidence type="ECO:0000313" key="3">
    <source>
        <dbReference type="Proteomes" id="UP000321261"/>
    </source>
</evidence>
<evidence type="ECO:0000313" key="2">
    <source>
        <dbReference type="EMBL" id="TWF77279.1"/>
    </source>
</evidence>
<feature type="region of interest" description="Disordered" evidence="1">
    <location>
        <begin position="105"/>
        <end position="165"/>
    </location>
</feature>
<dbReference type="AlphaFoldDB" id="A0A561SQZ5"/>
<evidence type="ECO:0000256" key="1">
    <source>
        <dbReference type="SAM" id="MobiDB-lite"/>
    </source>
</evidence>
<organism evidence="2 3">
    <name type="scientific">Pseudonocardia hierapolitana</name>
    <dbReference type="NCBI Taxonomy" id="1128676"/>
    <lineage>
        <taxon>Bacteria</taxon>
        <taxon>Bacillati</taxon>
        <taxon>Actinomycetota</taxon>
        <taxon>Actinomycetes</taxon>
        <taxon>Pseudonocardiales</taxon>
        <taxon>Pseudonocardiaceae</taxon>
        <taxon>Pseudonocardia</taxon>
    </lineage>
</organism>
<proteinExistence type="predicted"/>
<reference evidence="2 3" key="1">
    <citation type="submission" date="2019-06" db="EMBL/GenBank/DDBJ databases">
        <title>Sequencing the genomes of 1000 actinobacteria strains.</title>
        <authorList>
            <person name="Klenk H.-P."/>
        </authorList>
    </citation>
    <scope>NUCLEOTIDE SEQUENCE [LARGE SCALE GENOMIC DNA]</scope>
    <source>
        <strain evidence="2 3">DSM 45671</strain>
    </source>
</reference>
<dbReference type="EMBL" id="VIWU01000001">
    <property type="protein sequence ID" value="TWF77279.1"/>
    <property type="molecule type" value="Genomic_DNA"/>
</dbReference>
<sequence length="205" mass="21620">MSISPEVRAALVHRYGNEGAGVDQRLLERIIDEVAEHASAPPPASPFDGSWMDSYVAHWALGRSGPPGRDRSADVAEILRAGMDARFEERKAEILAWIRGMLLPPDGGPPEPGTPPVGPLAMVGPEPPDGGPPEPGTPPVGPSAPEPPDGGPPEPGVPPVGPDPQVLGDNPWILYWLVSVKAPALLDVLDAHLTRRLGELGFEPR</sequence>
<dbReference type="Proteomes" id="UP000321261">
    <property type="component" value="Unassembled WGS sequence"/>
</dbReference>
<name>A0A561SQZ5_9PSEU</name>
<comment type="caution">
    <text evidence="2">The sequence shown here is derived from an EMBL/GenBank/DDBJ whole genome shotgun (WGS) entry which is preliminary data.</text>
</comment>
<gene>
    <name evidence="2" type="ORF">FHX44_113184</name>
</gene>
<keyword evidence="3" id="KW-1185">Reference proteome</keyword>
<feature type="compositionally biased region" description="Pro residues" evidence="1">
    <location>
        <begin position="106"/>
        <end position="118"/>
    </location>
</feature>
<feature type="compositionally biased region" description="Pro residues" evidence="1">
    <location>
        <begin position="125"/>
        <end position="162"/>
    </location>
</feature>
<accession>A0A561SQZ5</accession>
<protein>
    <submittedName>
        <fullName evidence="2">Uncharacterized protein</fullName>
    </submittedName>
</protein>